<sequence length="251" mass="28660">MNVVAEITLESLRQHDVGSLERYGECLRNTFEAHPPPFSAAWYGDQFREMARNREWFANIIVGNASTEGWGSGKLWYLAGKTPDDAVSALIQQHAMDEARHSRMYQSMVERIFPGTVTEALRAEFKTLAPIYRFGDKPERLVPYTGQDILDNLLQMNVAEIRTLVNQLIARPVLMTYCPADARERLTRMLDRLMWDESRHVGYTARLIDDALATRDGDFIRDLAPTRIIQLNELTLEEVGRARANPQTAFA</sequence>
<dbReference type="Proteomes" id="UP000662747">
    <property type="component" value="Chromosome"/>
</dbReference>
<dbReference type="CDD" id="cd00657">
    <property type="entry name" value="Ferritin_like"/>
    <property type="match status" value="1"/>
</dbReference>
<dbReference type="InterPro" id="IPR012348">
    <property type="entry name" value="RNR-like"/>
</dbReference>
<evidence type="ECO:0000313" key="1">
    <source>
        <dbReference type="EMBL" id="QSQ23283.1"/>
    </source>
</evidence>
<dbReference type="InterPro" id="IPR009078">
    <property type="entry name" value="Ferritin-like_SF"/>
</dbReference>
<organism evidence="1 2">
    <name type="scientific">Pyxidicoccus parkwayensis</name>
    <dbReference type="NCBI Taxonomy" id="2813578"/>
    <lineage>
        <taxon>Bacteria</taxon>
        <taxon>Pseudomonadati</taxon>
        <taxon>Myxococcota</taxon>
        <taxon>Myxococcia</taxon>
        <taxon>Myxococcales</taxon>
        <taxon>Cystobacterineae</taxon>
        <taxon>Myxococcaceae</taxon>
        <taxon>Pyxidicoccus</taxon>
    </lineage>
</organism>
<reference evidence="1 2" key="1">
    <citation type="submission" date="2021-02" db="EMBL/GenBank/DDBJ databases">
        <title>De Novo genome assembly of isolated myxobacteria.</title>
        <authorList>
            <person name="Stevens D.C."/>
        </authorList>
    </citation>
    <scope>NUCLEOTIDE SEQUENCE [LARGE SCALE GENOMIC DNA]</scope>
    <source>
        <strain evidence="2">SCPEA02</strain>
    </source>
</reference>
<dbReference type="RefSeq" id="WP_206724858.1">
    <property type="nucleotide sequence ID" value="NZ_CP071090.1"/>
</dbReference>
<dbReference type="Gene3D" id="1.10.620.20">
    <property type="entry name" value="Ribonucleotide Reductase, subunit A"/>
    <property type="match status" value="1"/>
</dbReference>
<evidence type="ECO:0000313" key="2">
    <source>
        <dbReference type="Proteomes" id="UP000662747"/>
    </source>
</evidence>
<accession>A0ABX7NX42</accession>
<dbReference type="SUPFAM" id="SSF47240">
    <property type="entry name" value="Ferritin-like"/>
    <property type="match status" value="1"/>
</dbReference>
<protein>
    <submittedName>
        <fullName evidence="1">Ferritin-like domain-containing protein</fullName>
    </submittedName>
</protein>
<keyword evidence="2" id="KW-1185">Reference proteome</keyword>
<name>A0ABX7NX42_9BACT</name>
<gene>
    <name evidence="1" type="ORF">JY651_50825</name>
</gene>
<proteinExistence type="predicted"/>
<dbReference type="EMBL" id="CP071090">
    <property type="protein sequence ID" value="QSQ23283.1"/>
    <property type="molecule type" value="Genomic_DNA"/>
</dbReference>